<feature type="domain" description="Zn(2)-C6 fungal-type" evidence="8">
    <location>
        <begin position="29"/>
        <end position="61"/>
    </location>
</feature>
<evidence type="ECO:0000256" key="6">
    <source>
        <dbReference type="ARBA" id="ARBA00023242"/>
    </source>
</evidence>
<protein>
    <submittedName>
        <fullName evidence="9">C6 zinc finger domain-containing protein</fullName>
    </submittedName>
</protein>
<dbReference type="GO" id="GO:0000978">
    <property type="term" value="F:RNA polymerase II cis-regulatory region sequence-specific DNA binding"/>
    <property type="evidence" value="ECO:0007669"/>
    <property type="project" value="TreeGrafter"/>
</dbReference>
<keyword evidence="5" id="KW-0804">Transcription</keyword>
<name>A0A2T2N4H4_CORCC</name>
<keyword evidence="1" id="KW-0479">Metal-binding</keyword>
<dbReference type="GO" id="GO:0001228">
    <property type="term" value="F:DNA-binding transcription activator activity, RNA polymerase II-specific"/>
    <property type="evidence" value="ECO:0007669"/>
    <property type="project" value="TreeGrafter"/>
</dbReference>
<feature type="compositionally biased region" description="Polar residues" evidence="7">
    <location>
        <begin position="608"/>
        <end position="626"/>
    </location>
</feature>
<dbReference type="GO" id="GO:0006351">
    <property type="term" value="P:DNA-templated transcription"/>
    <property type="evidence" value="ECO:0007669"/>
    <property type="project" value="InterPro"/>
</dbReference>
<feature type="compositionally biased region" description="Basic and acidic residues" evidence="7">
    <location>
        <begin position="1"/>
        <end position="20"/>
    </location>
</feature>
<dbReference type="Gene3D" id="4.10.240.10">
    <property type="entry name" value="Zn(2)-C6 fungal-type DNA-binding domain"/>
    <property type="match status" value="1"/>
</dbReference>
<proteinExistence type="predicted"/>
<dbReference type="PROSITE" id="PS50048">
    <property type="entry name" value="ZN2_CY6_FUNGAL_2"/>
    <property type="match status" value="1"/>
</dbReference>
<dbReference type="Pfam" id="PF00172">
    <property type="entry name" value="Zn_clus"/>
    <property type="match status" value="1"/>
</dbReference>
<dbReference type="PROSITE" id="PS00463">
    <property type="entry name" value="ZN2_CY6_FUNGAL_1"/>
    <property type="match status" value="1"/>
</dbReference>
<evidence type="ECO:0000256" key="5">
    <source>
        <dbReference type="ARBA" id="ARBA00023163"/>
    </source>
</evidence>
<evidence type="ECO:0000256" key="2">
    <source>
        <dbReference type="ARBA" id="ARBA00022833"/>
    </source>
</evidence>
<evidence type="ECO:0000313" key="10">
    <source>
        <dbReference type="Proteomes" id="UP000240883"/>
    </source>
</evidence>
<dbReference type="SMART" id="SM00066">
    <property type="entry name" value="GAL4"/>
    <property type="match status" value="1"/>
</dbReference>
<dbReference type="PANTHER" id="PTHR31944">
    <property type="entry name" value="HEME-RESPONSIVE ZINC FINGER TRANSCRIPTION FACTOR HAP1"/>
    <property type="match status" value="1"/>
</dbReference>
<organism evidence="9 10">
    <name type="scientific">Corynespora cassiicola Philippines</name>
    <dbReference type="NCBI Taxonomy" id="1448308"/>
    <lineage>
        <taxon>Eukaryota</taxon>
        <taxon>Fungi</taxon>
        <taxon>Dikarya</taxon>
        <taxon>Ascomycota</taxon>
        <taxon>Pezizomycotina</taxon>
        <taxon>Dothideomycetes</taxon>
        <taxon>Pleosporomycetidae</taxon>
        <taxon>Pleosporales</taxon>
        <taxon>Corynesporascaceae</taxon>
        <taxon>Corynespora</taxon>
    </lineage>
</organism>
<evidence type="ECO:0000313" key="9">
    <source>
        <dbReference type="EMBL" id="PSN60333.1"/>
    </source>
</evidence>
<sequence length="828" mass="92898">MSTRSAESRDNSPDDEPEKRASKKRKVLSCYACRNRKMKCDRVYPVCGRCQKTGRADQCTYDPRLLEELPLNGAGHEEGGAASFALPENAGVSNSTSVPVQPDPINWKIRSQERRIEALENKLVKEHSIRDLPPSHYDNFDARVDEPAFKEERMFRGKAFKTQFYGSTAPFSILTQFLQLQSFTREAFMTDGAIVRIRADFKSFRDKRKALNKDKRARREVAEEDIFNLVPPKVVMDAKVSQYFQTFETCYRILHEPSFWRDYYSFWERKSGERPSTSFATILVLISALTKCTTPNDGNLFIGDSSVDREEAADLIEACDLWLMRHSRKHLTVEFFQMQCLSLLAKRANCLKIKQDWVNSGDLMRTALAAGLHRNPSLVSGGRITEFEKEMRRRLWVTIMELELQSSIDRGLQSSLCGLYWDSQTPSNIPDESLSVDCGQIPASRPVEHFTPTAYLAVAVRSLPLRIHLMQLLNNPSSNLRYEDVLHYDAQINSLLASLPTWDDTRAFLANGLLDFQLRQFLLILHQPYASLTSTNSRFMYSFTACVDAASSILSLYDNSHIGKGNYILNHLRNDILRIGMTLAHVVFKNCPYVLSNHNDPSPVVATNDTASSNCPNQCPKTATKSPQDRQLKIPQLPVNNFLLTTMCKTSITLMEKSRAFFEHKVMRLGTGYMEFWLLSAAIGNMPSTSSSDLPGTSIISVTSPAMDDLNSRVRKALDRITSLCFRIIALQKDPGGSFANSLRSTMAATSESDGRTPLSYSVLPGLYTSNANPDPSVSFIPGPGALSTALEQGKGIGSGTFDSLQDMQVDLAGWTFPDFWADIGADF</sequence>
<evidence type="ECO:0000256" key="4">
    <source>
        <dbReference type="ARBA" id="ARBA00023125"/>
    </source>
</evidence>
<keyword evidence="4" id="KW-0238">DNA-binding</keyword>
<accession>A0A2T2N4H4</accession>
<dbReference type="EMBL" id="KZ678149">
    <property type="protein sequence ID" value="PSN60333.1"/>
    <property type="molecule type" value="Genomic_DNA"/>
</dbReference>
<dbReference type="STRING" id="1448308.A0A2T2N4H4"/>
<dbReference type="InterPro" id="IPR007219">
    <property type="entry name" value="XnlR_reg_dom"/>
</dbReference>
<dbReference type="GO" id="GO:0005634">
    <property type="term" value="C:nucleus"/>
    <property type="evidence" value="ECO:0007669"/>
    <property type="project" value="TreeGrafter"/>
</dbReference>
<dbReference type="Proteomes" id="UP000240883">
    <property type="component" value="Unassembled WGS sequence"/>
</dbReference>
<keyword evidence="10" id="KW-1185">Reference proteome</keyword>
<feature type="region of interest" description="Disordered" evidence="7">
    <location>
        <begin position="608"/>
        <end position="628"/>
    </location>
</feature>
<dbReference type="Pfam" id="PF04082">
    <property type="entry name" value="Fungal_trans"/>
    <property type="match status" value="1"/>
</dbReference>
<dbReference type="CDD" id="cd00067">
    <property type="entry name" value="GAL4"/>
    <property type="match status" value="1"/>
</dbReference>
<dbReference type="InterPro" id="IPR001138">
    <property type="entry name" value="Zn2Cys6_DnaBD"/>
</dbReference>
<dbReference type="OrthoDB" id="4236860at2759"/>
<keyword evidence="2" id="KW-0862">Zinc</keyword>
<evidence type="ECO:0000259" key="8">
    <source>
        <dbReference type="PROSITE" id="PS50048"/>
    </source>
</evidence>
<evidence type="ECO:0000256" key="1">
    <source>
        <dbReference type="ARBA" id="ARBA00022723"/>
    </source>
</evidence>
<evidence type="ECO:0000256" key="7">
    <source>
        <dbReference type="SAM" id="MobiDB-lite"/>
    </source>
</evidence>
<reference evidence="9 10" key="1">
    <citation type="journal article" date="2018" name="Front. Microbiol.">
        <title>Genome-Wide Analysis of Corynespora cassiicola Leaf Fall Disease Putative Effectors.</title>
        <authorList>
            <person name="Lopez D."/>
            <person name="Ribeiro S."/>
            <person name="Label P."/>
            <person name="Fumanal B."/>
            <person name="Venisse J.S."/>
            <person name="Kohler A."/>
            <person name="de Oliveira R.R."/>
            <person name="Labutti K."/>
            <person name="Lipzen A."/>
            <person name="Lail K."/>
            <person name="Bauer D."/>
            <person name="Ohm R.A."/>
            <person name="Barry K.W."/>
            <person name="Spatafora J."/>
            <person name="Grigoriev I.V."/>
            <person name="Martin F.M."/>
            <person name="Pujade-Renaud V."/>
        </authorList>
    </citation>
    <scope>NUCLEOTIDE SEQUENCE [LARGE SCALE GENOMIC DNA]</scope>
    <source>
        <strain evidence="9 10">Philippines</strain>
    </source>
</reference>
<dbReference type="CDD" id="cd12148">
    <property type="entry name" value="fungal_TF_MHR"/>
    <property type="match status" value="1"/>
</dbReference>
<dbReference type="GO" id="GO:0008270">
    <property type="term" value="F:zinc ion binding"/>
    <property type="evidence" value="ECO:0007669"/>
    <property type="project" value="InterPro"/>
</dbReference>
<dbReference type="PANTHER" id="PTHR31944:SF130">
    <property type="entry name" value="ZN(II)2CYS6 TRANSCRIPTION FACTO (EUROFUNG)"/>
    <property type="match status" value="1"/>
</dbReference>
<gene>
    <name evidence="9" type="ORF">BS50DRAFT_535788</name>
</gene>
<keyword evidence="3" id="KW-0805">Transcription regulation</keyword>
<dbReference type="AlphaFoldDB" id="A0A2T2N4H4"/>
<dbReference type="SUPFAM" id="SSF57701">
    <property type="entry name" value="Zn2/Cys6 DNA-binding domain"/>
    <property type="match status" value="1"/>
</dbReference>
<dbReference type="InterPro" id="IPR051430">
    <property type="entry name" value="Fungal_TF_Env_Response"/>
</dbReference>
<keyword evidence="6" id="KW-0539">Nucleus</keyword>
<dbReference type="InterPro" id="IPR036864">
    <property type="entry name" value="Zn2-C6_fun-type_DNA-bd_sf"/>
</dbReference>
<feature type="region of interest" description="Disordered" evidence="7">
    <location>
        <begin position="1"/>
        <end position="24"/>
    </location>
</feature>
<evidence type="ECO:0000256" key="3">
    <source>
        <dbReference type="ARBA" id="ARBA00023015"/>
    </source>
</evidence>